<evidence type="ECO:0000313" key="3">
    <source>
        <dbReference type="Proteomes" id="UP001164439"/>
    </source>
</evidence>
<feature type="region of interest" description="Disordered" evidence="1">
    <location>
        <begin position="215"/>
        <end position="269"/>
    </location>
</feature>
<evidence type="ECO:0000313" key="2">
    <source>
        <dbReference type="EMBL" id="WAZ21523.1"/>
    </source>
</evidence>
<keyword evidence="3" id="KW-1185">Reference proteome</keyword>
<dbReference type="EMBL" id="CP114413">
    <property type="protein sequence ID" value="WAZ21523.1"/>
    <property type="molecule type" value="Genomic_DNA"/>
</dbReference>
<name>A0ABY7KAM0_9ACTN</name>
<evidence type="ECO:0000256" key="1">
    <source>
        <dbReference type="SAM" id="MobiDB-lite"/>
    </source>
</evidence>
<protein>
    <submittedName>
        <fullName evidence="2">Condensation protein</fullName>
    </submittedName>
</protein>
<dbReference type="InterPro" id="IPR023213">
    <property type="entry name" value="CAT-like_dom_sf"/>
</dbReference>
<dbReference type="Proteomes" id="UP001164439">
    <property type="component" value="Chromosome"/>
</dbReference>
<dbReference type="RefSeq" id="WP_269659168.1">
    <property type="nucleotide sequence ID" value="NZ_CP114413.1"/>
</dbReference>
<dbReference type="SUPFAM" id="SSF52777">
    <property type="entry name" value="CoA-dependent acyltransferases"/>
    <property type="match status" value="1"/>
</dbReference>
<organism evidence="2 3">
    <name type="scientific">Streptomyces cinnabarinus</name>
    <dbReference type="NCBI Taxonomy" id="67287"/>
    <lineage>
        <taxon>Bacteria</taxon>
        <taxon>Bacillati</taxon>
        <taxon>Actinomycetota</taxon>
        <taxon>Actinomycetes</taxon>
        <taxon>Kitasatosporales</taxon>
        <taxon>Streptomycetaceae</taxon>
        <taxon>Streptomyces</taxon>
    </lineage>
</organism>
<dbReference type="Gene3D" id="3.30.559.10">
    <property type="entry name" value="Chloramphenicol acetyltransferase-like domain"/>
    <property type="match status" value="1"/>
</dbReference>
<gene>
    <name evidence="2" type="ORF">STRCI_002701</name>
</gene>
<feature type="compositionally biased region" description="Low complexity" evidence="1">
    <location>
        <begin position="157"/>
        <end position="167"/>
    </location>
</feature>
<reference evidence="2" key="1">
    <citation type="submission" date="2022-12" db="EMBL/GenBank/DDBJ databases">
        <authorList>
            <person name="Ruckert C."/>
            <person name="Busche T."/>
            <person name="Kalinowski J."/>
            <person name="Wittmann C."/>
        </authorList>
    </citation>
    <scope>NUCLEOTIDE SEQUENCE</scope>
    <source>
        <strain evidence="2">DSM 40467</strain>
    </source>
</reference>
<feature type="compositionally biased region" description="Low complexity" evidence="1">
    <location>
        <begin position="226"/>
        <end position="239"/>
    </location>
</feature>
<proteinExistence type="predicted"/>
<sequence>MTAPDRIPFPVVDEVARHCLQEEEPETVHIEVHLPGRLDPDRLRTAFAEALRRHPRILMREAPGRWYRRRYEWELTAEPDVEVVAFPEPGRDSLRDARTRALTAVPPLTASPPIRLEVVEGTAGPVEGSEASDAVSAVAAGGPAHLAAGSRTAGAARVGAAAPRRSGQANPVPDSTPPGRTPHHTVLFLTINHTALDGPACLRILATAAELYGGRDNSPASPPIRTQTAETTAPPTDTPSNWSRPARVAPGAPEPSPGNGMLVTELPLPHRPKGSPYTVNDQLMVTTALTIAHWNREHGAPQRPLRITMPVDDRPRDLTMPIGNGTRLVEVPFAPAELSTHDMPGLLTRTATRTRALKSLPRPQLGRGAALLTAPVTPVAWRAALTRGLRRAAAPWTSTTLLSNIGRIPYALDFGEEAGRAHAVWFSAPARMPRGLTVTTASTAGRLHLALRWSRTLLSHGDGAHLRDLFEHYLHTTEVPR</sequence>
<accession>A0ABY7KAM0</accession>
<feature type="region of interest" description="Disordered" evidence="1">
    <location>
        <begin position="157"/>
        <end position="181"/>
    </location>
</feature>